<dbReference type="GO" id="GO:0035371">
    <property type="term" value="C:microtubule plus-end"/>
    <property type="evidence" value="ECO:0007669"/>
    <property type="project" value="TreeGrafter"/>
</dbReference>
<dbReference type="GO" id="GO:0031122">
    <property type="term" value="P:cytoplasmic microtubule organization"/>
    <property type="evidence" value="ECO:0007669"/>
    <property type="project" value="TreeGrafter"/>
</dbReference>
<feature type="region of interest" description="Disordered" evidence="4">
    <location>
        <begin position="40"/>
        <end position="63"/>
    </location>
</feature>
<dbReference type="GO" id="GO:0005938">
    <property type="term" value="C:cell cortex"/>
    <property type="evidence" value="ECO:0007669"/>
    <property type="project" value="TreeGrafter"/>
</dbReference>
<evidence type="ECO:0000256" key="1">
    <source>
        <dbReference type="ARBA" id="ARBA00004496"/>
    </source>
</evidence>
<feature type="coiled-coil region" evidence="3">
    <location>
        <begin position="237"/>
        <end position="337"/>
    </location>
</feature>
<evidence type="ECO:0000259" key="5">
    <source>
        <dbReference type="PROSITE" id="PS50245"/>
    </source>
</evidence>
<comment type="caution">
    <text evidence="6">The sequence shown here is derived from an EMBL/GenBank/DDBJ whole genome shotgun (WGS) entry which is preliminary data.</text>
</comment>
<dbReference type="InterPro" id="IPR000938">
    <property type="entry name" value="CAP-Gly_domain"/>
</dbReference>
<accession>A0AB34IYS1</accession>
<feature type="region of interest" description="Disordered" evidence="4">
    <location>
        <begin position="1"/>
        <end position="21"/>
    </location>
</feature>
<dbReference type="SUPFAM" id="SSF74924">
    <property type="entry name" value="Cap-Gly domain"/>
    <property type="match status" value="1"/>
</dbReference>
<sequence length="384" mass="39413">MSGSERRTVASHRLPSDARRVRHSLSSLLCSAEAQLRKTSAASAAALPPPRPPPQHDAAGGAPPGLWSLGDRVLCGGERGRVAFVGMTMRCRQPGDFVGVELDEAVGEHDGEVDGVRYFTARPRSALFVRAEELVAEAAAACTCSSGTGSSAAAPMPCGGQIAAGAAASCAQAAEPAEALPHTSSERALSSAMLGIPAGEAEAIPSLTETEKVDVVLKLAMAAKEVAVRNALAQAEVEKAAAVRAAVEEARESAEAEKAIAVREAVREGRAEAEAEAAAAAREAREAAEEEKAVAVRAALAQADREKALAVQAALEQAKAEREVAVLEAKNLSLAEKVAAVRRAMVHVLTEASPDKKAAVHAVMEAVYVDSAKLSAIGGSATDT</sequence>
<dbReference type="Proteomes" id="UP001515480">
    <property type="component" value="Unassembled WGS sequence"/>
</dbReference>
<dbReference type="PANTHER" id="PTHR18916">
    <property type="entry name" value="DYNACTIN 1-RELATED MICROTUBULE-BINDING"/>
    <property type="match status" value="1"/>
</dbReference>
<dbReference type="PANTHER" id="PTHR18916:SF85">
    <property type="entry name" value="TUBULIN-FOLDING COFACTOR B"/>
    <property type="match status" value="1"/>
</dbReference>
<keyword evidence="3" id="KW-0175">Coiled coil</keyword>
<dbReference type="EMBL" id="JBGBPQ010000016">
    <property type="protein sequence ID" value="KAL1508814.1"/>
    <property type="molecule type" value="Genomic_DNA"/>
</dbReference>
<evidence type="ECO:0000313" key="6">
    <source>
        <dbReference type="EMBL" id="KAL1508814.1"/>
    </source>
</evidence>
<dbReference type="InterPro" id="IPR036859">
    <property type="entry name" value="CAP-Gly_dom_sf"/>
</dbReference>
<evidence type="ECO:0000256" key="2">
    <source>
        <dbReference type="ARBA" id="ARBA00022490"/>
    </source>
</evidence>
<dbReference type="GO" id="GO:0051010">
    <property type="term" value="F:microtubule plus-end binding"/>
    <property type="evidence" value="ECO:0007669"/>
    <property type="project" value="TreeGrafter"/>
</dbReference>
<dbReference type="AlphaFoldDB" id="A0AB34IYS1"/>
<dbReference type="PROSITE" id="PS50245">
    <property type="entry name" value="CAP_GLY_2"/>
    <property type="match status" value="1"/>
</dbReference>
<evidence type="ECO:0000256" key="4">
    <source>
        <dbReference type="SAM" id="MobiDB-lite"/>
    </source>
</evidence>
<dbReference type="Gene3D" id="2.30.30.190">
    <property type="entry name" value="CAP Gly-rich-like domain"/>
    <property type="match status" value="1"/>
</dbReference>
<keyword evidence="2" id="KW-0963">Cytoplasm</keyword>
<dbReference type="SMART" id="SM01052">
    <property type="entry name" value="CAP_GLY"/>
    <property type="match status" value="1"/>
</dbReference>
<organism evidence="6 7">
    <name type="scientific">Prymnesium parvum</name>
    <name type="common">Toxic golden alga</name>
    <dbReference type="NCBI Taxonomy" id="97485"/>
    <lineage>
        <taxon>Eukaryota</taxon>
        <taxon>Haptista</taxon>
        <taxon>Haptophyta</taxon>
        <taxon>Prymnesiophyceae</taxon>
        <taxon>Prymnesiales</taxon>
        <taxon>Prymnesiaceae</taxon>
        <taxon>Prymnesium</taxon>
    </lineage>
</organism>
<gene>
    <name evidence="6" type="ORF">AB1Y20_004909</name>
</gene>
<evidence type="ECO:0000256" key="3">
    <source>
        <dbReference type="SAM" id="Coils"/>
    </source>
</evidence>
<dbReference type="Pfam" id="PF01302">
    <property type="entry name" value="CAP_GLY"/>
    <property type="match status" value="1"/>
</dbReference>
<keyword evidence="7" id="KW-1185">Reference proteome</keyword>
<feature type="compositionally biased region" description="Basic and acidic residues" evidence="4">
    <location>
        <begin position="1"/>
        <end position="19"/>
    </location>
</feature>
<comment type="subcellular location">
    <subcellularLocation>
        <location evidence="1">Cytoplasm</location>
    </subcellularLocation>
</comment>
<protein>
    <recommendedName>
        <fullName evidence="5">CAP-Gly domain-containing protein</fullName>
    </recommendedName>
</protein>
<evidence type="ECO:0000313" key="7">
    <source>
        <dbReference type="Proteomes" id="UP001515480"/>
    </source>
</evidence>
<feature type="domain" description="CAP-Gly" evidence="5">
    <location>
        <begin position="93"/>
        <end position="130"/>
    </location>
</feature>
<dbReference type="GO" id="GO:0005634">
    <property type="term" value="C:nucleus"/>
    <property type="evidence" value="ECO:0007669"/>
    <property type="project" value="TreeGrafter"/>
</dbReference>
<name>A0AB34IYS1_PRYPA</name>
<proteinExistence type="predicted"/>
<reference evidence="6 7" key="1">
    <citation type="journal article" date="2024" name="Science">
        <title>Giant polyketide synthase enzymes in the biosynthesis of giant marine polyether toxins.</title>
        <authorList>
            <person name="Fallon T.R."/>
            <person name="Shende V.V."/>
            <person name="Wierzbicki I.H."/>
            <person name="Pendleton A.L."/>
            <person name="Watervoot N.F."/>
            <person name="Auber R.P."/>
            <person name="Gonzalez D.J."/>
            <person name="Wisecaver J.H."/>
            <person name="Moore B.S."/>
        </authorList>
    </citation>
    <scope>NUCLEOTIDE SEQUENCE [LARGE SCALE GENOMIC DNA]</scope>
    <source>
        <strain evidence="6 7">12B1</strain>
    </source>
</reference>